<gene>
    <name evidence="1" type="ORF">GQA70_09805</name>
</gene>
<reference evidence="1 2" key="1">
    <citation type="submission" date="2019-12" db="EMBL/GenBank/DDBJ databases">
        <title>Complete Genome Sequence of a Quorum-Sensing Bacterium,Rhodobacteraceae bacterium C31, Isolated from a marine microalgae symbiotic bacteria.</title>
        <authorList>
            <person name="Zhang Y."/>
        </authorList>
    </citation>
    <scope>NUCLEOTIDE SEQUENCE [LARGE SCALE GENOMIC DNA]</scope>
    <source>
        <strain evidence="1 2">C31</strain>
    </source>
</reference>
<evidence type="ECO:0000313" key="2">
    <source>
        <dbReference type="Proteomes" id="UP000596387"/>
    </source>
</evidence>
<accession>A0ABX7FCY3</accession>
<dbReference type="InterPro" id="IPR035959">
    <property type="entry name" value="RutC-like_sf"/>
</dbReference>
<dbReference type="InterPro" id="IPR006175">
    <property type="entry name" value="YjgF/YER057c/UK114"/>
</dbReference>
<keyword evidence="2" id="KW-1185">Reference proteome</keyword>
<dbReference type="Proteomes" id="UP000596387">
    <property type="component" value="Chromosome"/>
</dbReference>
<protein>
    <submittedName>
        <fullName evidence="1">RidA family protein</fullName>
    </submittedName>
</protein>
<dbReference type="InterPro" id="IPR035709">
    <property type="entry name" value="YoaB-like"/>
</dbReference>
<dbReference type="PANTHER" id="PTHR47328">
    <property type="match status" value="1"/>
</dbReference>
<dbReference type="Pfam" id="PF01042">
    <property type="entry name" value="Ribonuc_L-PSP"/>
    <property type="match status" value="1"/>
</dbReference>
<dbReference type="EMBL" id="CP047166">
    <property type="protein sequence ID" value="QRF68451.1"/>
    <property type="molecule type" value="Genomic_DNA"/>
</dbReference>
<name>A0ABX7FCY3_9RHOB</name>
<dbReference type="SUPFAM" id="SSF55298">
    <property type="entry name" value="YjgF-like"/>
    <property type="match status" value="1"/>
</dbReference>
<sequence>MPSKSCVAVYRLPGGGGFLWGVATARDLSLDMPDQARDAMAVIDGYLQDHGLERKDIVKCEVVTTDHDRKPEFDAVWQEWMPEGYGPVRSFVESKMPEGDLVELIITAALRTDEA</sequence>
<proteinExistence type="predicted"/>
<evidence type="ECO:0000313" key="1">
    <source>
        <dbReference type="EMBL" id="QRF68451.1"/>
    </source>
</evidence>
<dbReference type="Gene3D" id="3.30.1330.40">
    <property type="entry name" value="RutC-like"/>
    <property type="match status" value="1"/>
</dbReference>
<organism evidence="1 2">
    <name type="scientific">Ponticoccus alexandrii</name>
    <dbReference type="NCBI Taxonomy" id="1943633"/>
    <lineage>
        <taxon>Bacteria</taxon>
        <taxon>Pseudomonadati</taxon>
        <taxon>Pseudomonadota</taxon>
        <taxon>Alphaproteobacteria</taxon>
        <taxon>Rhodobacterales</taxon>
        <taxon>Roseobacteraceae</taxon>
        <taxon>Ponticoccus</taxon>
    </lineage>
</organism>
<dbReference type="PANTHER" id="PTHR47328:SF1">
    <property type="entry name" value="RUTC FAMILY PROTEIN YOAB"/>
    <property type="match status" value="1"/>
</dbReference>